<evidence type="ECO:0000259" key="1">
    <source>
        <dbReference type="Pfam" id="PF00733"/>
    </source>
</evidence>
<organism evidence="2 3">
    <name type="scientific">Marinobacter adhaerens</name>
    <dbReference type="NCBI Taxonomy" id="1033846"/>
    <lineage>
        <taxon>Bacteria</taxon>
        <taxon>Pseudomonadati</taxon>
        <taxon>Pseudomonadota</taxon>
        <taxon>Gammaproteobacteria</taxon>
        <taxon>Pseudomonadales</taxon>
        <taxon>Marinobacteraceae</taxon>
        <taxon>Marinobacter</taxon>
    </lineage>
</organism>
<comment type="caution">
    <text evidence="2">The sequence shown here is derived from an EMBL/GenBank/DDBJ whole genome shotgun (WGS) entry which is preliminary data.</text>
</comment>
<dbReference type="Proteomes" id="UP000263489">
    <property type="component" value="Unassembled WGS sequence"/>
</dbReference>
<evidence type="ECO:0000313" key="3">
    <source>
        <dbReference type="Proteomes" id="UP000263489"/>
    </source>
</evidence>
<name>A0A352IRL8_9GAMM</name>
<dbReference type="GO" id="GO:0004066">
    <property type="term" value="F:asparagine synthase (glutamine-hydrolyzing) activity"/>
    <property type="evidence" value="ECO:0007669"/>
    <property type="project" value="InterPro"/>
</dbReference>
<feature type="non-terminal residue" evidence="2">
    <location>
        <position position="1"/>
    </location>
</feature>
<feature type="domain" description="Asparagine synthetase" evidence="1">
    <location>
        <begin position="4"/>
        <end position="43"/>
    </location>
</feature>
<evidence type="ECO:0000313" key="2">
    <source>
        <dbReference type="EMBL" id="HBC34101.1"/>
    </source>
</evidence>
<accession>A0A352IRL8</accession>
<dbReference type="Pfam" id="PF00733">
    <property type="entry name" value="Asn_synthase"/>
    <property type="match status" value="1"/>
</dbReference>
<proteinExistence type="predicted"/>
<dbReference type="AlphaFoldDB" id="A0A352IRL8"/>
<gene>
    <name evidence="2" type="ORF">DC045_07245</name>
</gene>
<dbReference type="InterPro" id="IPR001962">
    <property type="entry name" value="Asn_synthase"/>
</dbReference>
<sequence>PVKLREQGYWKADMVRQVWNEHLSGREDYSFELWGILMFQAWLTKQGIWIGSGGKDEYAC</sequence>
<dbReference type="GO" id="GO:0006529">
    <property type="term" value="P:asparagine biosynthetic process"/>
    <property type="evidence" value="ECO:0007669"/>
    <property type="project" value="InterPro"/>
</dbReference>
<dbReference type="EMBL" id="DNNA01000115">
    <property type="protein sequence ID" value="HBC34101.1"/>
    <property type="molecule type" value="Genomic_DNA"/>
</dbReference>
<protein>
    <recommendedName>
        <fullName evidence="1">Asparagine synthetase domain-containing protein</fullName>
    </recommendedName>
</protein>
<reference evidence="2 3" key="1">
    <citation type="journal article" date="2018" name="Nat. Biotechnol.">
        <title>A standardized bacterial taxonomy based on genome phylogeny substantially revises the tree of life.</title>
        <authorList>
            <person name="Parks D.H."/>
            <person name="Chuvochina M."/>
            <person name="Waite D.W."/>
            <person name="Rinke C."/>
            <person name="Skarshewski A."/>
            <person name="Chaumeil P.A."/>
            <person name="Hugenholtz P."/>
        </authorList>
    </citation>
    <scope>NUCLEOTIDE SEQUENCE [LARGE SCALE GENOMIC DNA]</scope>
    <source>
        <strain evidence="2">UBA9380</strain>
    </source>
</reference>